<dbReference type="Pfam" id="PF14025">
    <property type="entry name" value="DUF4241"/>
    <property type="match status" value="1"/>
</dbReference>
<protein>
    <submittedName>
        <fullName evidence="1">DUF4241 domain-containing protein</fullName>
    </submittedName>
</protein>
<evidence type="ECO:0000313" key="2">
    <source>
        <dbReference type="Proteomes" id="UP001058003"/>
    </source>
</evidence>
<dbReference type="KEGG" id="daur:Daura_32080"/>
<keyword evidence="2" id="KW-1185">Reference proteome</keyword>
<accession>A0A9Q9I8L2</accession>
<dbReference type="AlphaFoldDB" id="A0A9Q9I8L2"/>
<dbReference type="Proteomes" id="UP001058003">
    <property type="component" value="Chromosome"/>
</dbReference>
<evidence type="ECO:0000313" key="1">
    <source>
        <dbReference type="EMBL" id="UWZ51377.1"/>
    </source>
</evidence>
<dbReference type="EMBL" id="CP073767">
    <property type="protein sequence ID" value="UWZ51377.1"/>
    <property type="molecule type" value="Genomic_DNA"/>
</dbReference>
<name>A0A9Q9I8L2_9ACTN</name>
<dbReference type="InterPro" id="IPR025335">
    <property type="entry name" value="DUF4241"/>
</dbReference>
<reference evidence="1" key="1">
    <citation type="submission" date="2021-04" db="EMBL/GenBank/DDBJ databases">
        <title>Dactylosporangium aurantiacum NRRL B-8018 full assembly.</title>
        <authorList>
            <person name="Hartkoorn R.C."/>
            <person name="Beaudoing E."/>
            <person name="Hot D."/>
        </authorList>
    </citation>
    <scope>NUCLEOTIDE SEQUENCE</scope>
    <source>
        <strain evidence="1">NRRL B-8018</strain>
    </source>
</reference>
<organism evidence="1 2">
    <name type="scientific">Dactylosporangium aurantiacum</name>
    <dbReference type="NCBI Taxonomy" id="35754"/>
    <lineage>
        <taxon>Bacteria</taxon>
        <taxon>Bacillati</taxon>
        <taxon>Actinomycetota</taxon>
        <taxon>Actinomycetes</taxon>
        <taxon>Micromonosporales</taxon>
        <taxon>Micromonosporaceae</taxon>
        <taxon>Dactylosporangium</taxon>
    </lineage>
</organism>
<proteinExistence type="predicted"/>
<gene>
    <name evidence="1" type="ORF">Daura_32080</name>
</gene>
<sequence>MPYVPDLGLLLTAGHRAERDGTTYRVEPYDLGPVTLPTGRVVGCDPLVPRTTPFVDEVPPGRYLLRAWVAALGGDGGPQRRRADHRLRHRLPRGAARVARSSGHRWM</sequence>
<dbReference type="OrthoDB" id="9789980at2"/>